<keyword evidence="6" id="KW-1185">Reference proteome</keyword>
<comment type="caution">
    <text evidence="5">The sequence shown here is derived from an EMBL/GenBank/DDBJ whole genome shotgun (WGS) entry which is preliminary data.</text>
</comment>
<accession>A0A4Q2CY67</accession>
<dbReference type="GO" id="GO:0005829">
    <property type="term" value="C:cytosol"/>
    <property type="evidence" value="ECO:0007669"/>
    <property type="project" value="TreeGrafter"/>
</dbReference>
<protein>
    <recommendedName>
        <fullName evidence="1">Proteasome assembly chaperone 2</fullName>
    </recommendedName>
</protein>
<reference evidence="5 6" key="1">
    <citation type="submission" date="2019-01" db="EMBL/GenBank/DDBJ databases">
        <title>Draft genome sequence of Psathyrella aberdarensis IHI B618.</title>
        <authorList>
            <person name="Buettner E."/>
            <person name="Kellner H."/>
        </authorList>
    </citation>
    <scope>NUCLEOTIDE SEQUENCE [LARGE SCALE GENOMIC DNA]</scope>
    <source>
        <strain evidence="5 6">IHI B618</strain>
    </source>
</reference>
<dbReference type="GO" id="GO:0005634">
    <property type="term" value="C:nucleus"/>
    <property type="evidence" value="ECO:0007669"/>
    <property type="project" value="TreeGrafter"/>
</dbReference>
<dbReference type="InterPro" id="IPR016562">
    <property type="entry name" value="Proteasome_assmbl_chp_2_euk"/>
</dbReference>
<comment type="similarity">
    <text evidence="3">Belongs to the PSMG2 family.</text>
</comment>
<dbReference type="Proteomes" id="UP000290288">
    <property type="component" value="Unassembled WGS sequence"/>
</dbReference>
<sequence length="175" mass="18549">MTFIHPTVPANLAGKILLVPIVSTANVAQLAADLLIATLSLQQIAILDPTYCIPVVGGREDGLHGITTPIELFSKPDSKIVVIQQRSPILVLTSSLRKVQKAGIYGRPAKLCTILPILCCIVPVWDGPFEQNGCPDAHANIPAPATSTQIQSGRDTSPEVGATPHTGLPFTHIPR</sequence>
<gene>
    <name evidence="5" type="ORF">EST38_g14133</name>
</gene>
<evidence type="ECO:0000256" key="3">
    <source>
        <dbReference type="ARBA" id="ARBA00025745"/>
    </source>
</evidence>
<dbReference type="GO" id="GO:0043248">
    <property type="term" value="P:proteasome assembly"/>
    <property type="evidence" value="ECO:0007669"/>
    <property type="project" value="TreeGrafter"/>
</dbReference>
<evidence type="ECO:0000313" key="5">
    <source>
        <dbReference type="EMBL" id="RXW11723.1"/>
    </source>
</evidence>
<name>A0A4Q2CY67_9AGAR</name>
<organism evidence="5 6">
    <name type="scientific">Candolleomyces aberdarensis</name>
    <dbReference type="NCBI Taxonomy" id="2316362"/>
    <lineage>
        <taxon>Eukaryota</taxon>
        <taxon>Fungi</taxon>
        <taxon>Dikarya</taxon>
        <taxon>Basidiomycota</taxon>
        <taxon>Agaricomycotina</taxon>
        <taxon>Agaricomycetes</taxon>
        <taxon>Agaricomycetidae</taxon>
        <taxon>Agaricales</taxon>
        <taxon>Agaricineae</taxon>
        <taxon>Psathyrellaceae</taxon>
        <taxon>Candolleomyces</taxon>
    </lineage>
</organism>
<dbReference type="EMBL" id="SDEE01001653">
    <property type="protein sequence ID" value="RXW11723.1"/>
    <property type="molecule type" value="Genomic_DNA"/>
</dbReference>
<dbReference type="InterPro" id="IPR019151">
    <property type="entry name" value="Proteasome_assmbl_chaperone_2"/>
</dbReference>
<evidence type="ECO:0000256" key="4">
    <source>
        <dbReference type="SAM" id="MobiDB-lite"/>
    </source>
</evidence>
<dbReference type="InterPro" id="IPR038389">
    <property type="entry name" value="PSMG2_sf"/>
</dbReference>
<feature type="region of interest" description="Disordered" evidence="4">
    <location>
        <begin position="145"/>
        <end position="175"/>
    </location>
</feature>
<proteinExistence type="inferred from homology"/>
<dbReference type="Pfam" id="PF09754">
    <property type="entry name" value="PAC2"/>
    <property type="match status" value="1"/>
</dbReference>
<evidence type="ECO:0000256" key="1">
    <source>
        <dbReference type="ARBA" id="ARBA00019186"/>
    </source>
</evidence>
<evidence type="ECO:0000256" key="2">
    <source>
        <dbReference type="ARBA" id="ARBA00023186"/>
    </source>
</evidence>
<keyword evidence="2" id="KW-0143">Chaperone</keyword>
<dbReference type="PANTHER" id="PTHR12970:SF1">
    <property type="entry name" value="PROTEASOME ASSEMBLY CHAPERONE 2"/>
    <property type="match status" value="1"/>
</dbReference>
<dbReference type="AlphaFoldDB" id="A0A4Q2CY67"/>
<dbReference type="OrthoDB" id="10260712at2759"/>
<feature type="compositionally biased region" description="Polar residues" evidence="4">
    <location>
        <begin position="145"/>
        <end position="155"/>
    </location>
</feature>
<evidence type="ECO:0000313" key="6">
    <source>
        <dbReference type="Proteomes" id="UP000290288"/>
    </source>
</evidence>
<dbReference type="STRING" id="2316362.A0A4Q2CY67"/>
<dbReference type="PANTHER" id="PTHR12970">
    <property type="entry name" value="PROTEASOME ASSEMBLY CHAPERONE 2"/>
    <property type="match status" value="1"/>
</dbReference>
<dbReference type="Gene3D" id="3.40.50.10900">
    <property type="entry name" value="PAC-like subunit"/>
    <property type="match status" value="1"/>
</dbReference>